<accession>A0A811YEM4</accession>
<proteinExistence type="predicted"/>
<dbReference type="EMBL" id="CAJHUB010000669">
    <property type="protein sequence ID" value="CAD7672831.1"/>
    <property type="molecule type" value="Genomic_DNA"/>
</dbReference>
<keyword evidence="3" id="KW-1185">Reference proteome</keyword>
<sequence>MAVRPPPPPPPPPRSRSPPPRPGRSRQTAPASTPPAQRPRTRGGRGRGALTVSGADRPDWGPEEEEKEEEEKEEHGKLHSGDGGGSHCGAAAELWEGGGGALVDPPRCLMGRLRVSLRASGLPFFSPTREAGAGMCRETTSLKEEEGPCSFLCIKIAMSRNRLQSHVYVLSPFLSLSSKAVLGY</sequence>
<reference evidence="2" key="1">
    <citation type="submission" date="2020-12" db="EMBL/GenBank/DDBJ databases">
        <authorList>
            <consortium name="Molecular Ecology Group"/>
        </authorList>
    </citation>
    <scope>NUCLEOTIDE SEQUENCE</scope>
    <source>
        <strain evidence="2">TBG_1078</strain>
    </source>
</reference>
<organism evidence="2 3">
    <name type="scientific">Nyctereutes procyonoides</name>
    <name type="common">Raccoon dog</name>
    <name type="synonym">Canis procyonoides</name>
    <dbReference type="NCBI Taxonomy" id="34880"/>
    <lineage>
        <taxon>Eukaryota</taxon>
        <taxon>Metazoa</taxon>
        <taxon>Chordata</taxon>
        <taxon>Craniata</taxon>
        <taxon>Vertebrata</taxon>
        <taxon>Euteleostomi</taxon>
        <taxon>Mammalia</taxon>
        <taxon>Eutheria</taxon>
        <taxon>Laurasiatheria</taxon>
        <taxon>Carnivora</taxon>
        <taxon>Caniformia</taxon>
        <taxon>Canidae</taxon>
        <taxon>Nyctereutes</taxon>
    </lineage>
</organism>
<evidence type="ECO:0000313" key="2">
    <source>
        <dbReference type="EMBL" id="CAD7672831.1"/>
    </source>
</evidence>
<feature type="compositionally biased region" description="Acidic residues" evidence="1">
    <location>
        <begin position="61"/>
        <end position="72"/>
    </location>
</feature>
<protein>
    <submittedName>
        <fullName evidence="2">(raccoon dog) hypothetical protein</fullName>
    </submittedName>
</protein>
<feature type="region of interest" description="Disordered" evidence="1">
    <location>
        <begin position="1"/>
        <end position="91"/>
    </location>
</feature>
<name>A0A811YEM4_NYCPR</name>
<feature type="compositionally biased region" description="Pro residues" evidence="1">
    <location>
        <begin position="1"/>
        <end position="22"/>
    </location>
</feature>
<evidence type="ECO:0000313" key="3">
    <source>
        <dbReference type="Proteomes" id="UP000645828"/>
    </source>
</evidence>
<evidence type="ECO:0000256" key="1">
    <source>
        <dbReference type="SAM" id="MobiDB-lite"/>
    </source>
</evidence>
<dbReference type="Proteomes" id="UP000645828">
    <property type="component" value="Unassembled WGS sequence"/>
</dbReference>
<gene>
    <name evidence="2" type="ORF">NYPRO_LOCUS5626</name>
</gene>
<dbReference type="AlphaFoldDB" id="A0A811YEM4"/>
<comment type="caution">
    <text evidence="2">The sequence shown here is derived from an EMBL/GenBank/DDBJ whole genome shotgun (WGS) entry which is preliminary data.</text>
</comment>